<evidence type="ECO:0000256" key="1">
    <source>
        <dbReference type="ARBA" id="ARBA00001971"/>
    </source>
</evidence>
<evidence type="ECO:0000256" key="7">
    <source>
        <dbReference type="ARBA" id="ARBA00023033"/>
    </source>
</evidence>
<dbReference type="InterPro" id="IPR036396">
    <property type="entry name" value="Cyt_P450_sf"/>
</dbReference>
<keyword evidence="4 8" id="KW-0479">Metal-binding</keyword>
<name>A0A6P8BHV6_PYRGI</name>
<comment type="cofactor">
    <cofactor evidence="1 8">
        <name>heme</name>
        <dbReference type="ChEBI" id="CHEBI:30413"/>
    </cofactor>
</comment>
<evidence type="ECO:0000256" key="3">
    <source>
        <dbReference type="ARBA" id="ARBA00022617"/>
    </source>
</evidence>
<keyword evidence="10" id="KW-1185">Reference proteome</keyword>
<dbReference type="PANTHER" id="PTHR24305">
    <property type="entry name" value="CYTOCHROME P450"/>
    <property type="match status" value="1"/>
</dbReference>
<sequence>MTSDKLPFKKNKHRIVLIEKLNQRIQLKAETPRYDFMQNVIPKLNTPGGVTYNEMLIISSDLLMAGSETTATTLAGALYLLCRNPNAFASATDEVRNAFANPKDIDMTSTRYLVYLHGVVEETLRLFPPVPSTLPRITPPEGHLINGRFVPGDCRVLHFANANLFRPERWFPSGPGGKNKVKITRPSKYDGDRREAFKTFSIGPRNCIGKHLAYAEIRTILAKLLW</sequence>
<evidence type="ECO:0000256" key="9">
    <source>
        <dbReference type="RuleBase" id="RU000461"/>
    </source>
</evidence>
<reference evidence="11" key="3">
    <citation type="submission" date="2025-08" db="UniProtKB">
        <authorList>
            <consortium name="RefSeq"/>
        </authorList>
    </citation>
    <scope>IDENTIFICATION</scope>
    <source>
        <strain evidence="11">NI907</strain>
    </source>
</reference>
<comment type="similarity">
    <text evidence="2 9">Belongs to the cytochrome P450 family.</text>
</comment>
<organism evidence="10 11">
    <name type="scientific">Pyricularia grisea</name>
    <name type="common">Crabgrass-specific blast fungus</name>
    <name type="synonym">Magnaporthe grisea</name>
    <dbReference type="NCBI Taxonomy" id="148305"/>
    <lineage>
        <taxon>Eukaryota</taxon>
        <taxon>Fungi</taxon>
        <taxon>Dikarya</taxon>
        <taxon>Ascomycota</taxon>
        <taxon>Pezizomycotina</taxon>
        <taxon>Sordariomycetes</taxon>
        <taxon>Sordariomycetidae</taxon>
        <taxon>Magnaporthales</taxon>
        <taxon>Pyriculariaceae</taxon>
        <taxon>Pyricularia</taxon>
    </lineage>
</organism>
<reference evidence="11" key="2">
    <citation type="submission" date="2019-10" db="EMBL/GenBank/DDBJ databases">
        <authorList>
            <consortium name="NCBI Genome Project"/>
        </authorList>
    </citation>
    <scope>NUCLEOTIDE SEQUENCE</scope>
    <source>
        <strain evidence="11">NI907</strain>
    </source>
</reference>
<dbReference type="KEGG" id="pgri:PgNI_02606"/>
<evidence type="ECO:0000256" key="4">
    <source>
        <dbReference type="ARBA" id="ARBA00022723"/>
    </source>
</evidence>
<evidence type="ECO:0000256" key="8">
    <source>
        <dbReference type="PIRSR" id="PIRSR602401-1"/>
    </source>
</evidence>
<dbReference type="InterPro" id="IPR001128">
    <property type="entry name" value="Cyt_P450"/>
</dbReference>
<dbReference type="AlphaFoldDB" id="A0A6P8BHV6"/>
<dbReference type="PRINTS" id="PR00385">
    <property type="entry name" value="P450"/>
</dbReference>
<dbReference type="GeneID" id="41957579"/>
<dbReference type="Gene3D" id="1.10.630.10">
    <property type="entry name" value="Cytochrome P450"/>
    <property type="match status" value="1"/>
</dbReference>
<evidence type="ECO:0000256" key="5">
    <source>
        <dbReference type="ARBA" id="ARBA00023002"/>
    </source>
</evidence>
<evidence type="ECO:0000313" key="11">
    <source>
        <dbReference type="RefSeq" id="XP_030986732.1"/>
    </source>
</evidence>
<proteinExistence type="inferred from homology"/>
<dbReference type="RefSeq" id="XP_030986732.1">
    <property type="nucleotide sequence ID" value="XM_031122668.1"/>
</dbReference>
<dbReference type="GO" id="GO:0016705">
    <property type="term" value="F:oxidoreductase activity, acting on paired donors, with incorporation or reduction of molecular oxygen"/>
    <property type="evidence" value="ECO:0007669"/>
    <property type="project" value="InterPro"/>
</dbReference>
<dbReference type="SUPFAM" id="SSF48264">
    <property type="entry name" value="Cytochrome P450"/>
    <property type="match status" value="1"/>
</dbReference>
<feature type="binding site" description="axial binding residue" evidence="8">
    <location>
        <position position="207"/>
    </location>
    <ligand>
        <name>heme</name>
        <dbReference type="ChEBI" id="CHEBI:30413"/>
    </ligand>
    <ligandPart>
        <name>Fe</name>
        <dbReference type="ChEBI" id="CHEBI:18248"/>
    </ligandPart>
</feature>
<dbReference type="GO" id="GO:0004497">
    <property type="term" value="F:monooxygenase activity"/>
    <property type="evidence" value="ECO:0007669"/>
    <property type="project" value="UniProtKB-KW"/>
</dbReference>
<accession>A0A6P8BHV6</accession>
<evidence type="ECO:0000313" key="10">
    <source>
        <dbReference type="Proteomes" id="UP000515153"/>
    </source>
</evidence>
<dbReference type="PANTHER" id="PTHR24305:SF29">
    <property type="entry name" value="BENZOATE-PARA-HYDROXYLASE"/>
    <property type="match status" value="1"/>
</dbReference>
<dbReference type="InterPro" id="IPR017972">
    <property type="entry name" value="Cyt_P450_CS"/>
</dbReference>
<reference evidence="11" key="1">
    <citation type="journal article" date="2019" name="Mol. Biol. Evol.">
        <title>Blast fungal genomes show frequent chromosomal changes, gene gains and losses, and effector gene turnover.</title>
        <authorList>
            <person name="Gomez Luciano L.B."/>
            <person name="Jason Tsai I."/>
            <person name="Chuma I."/>
            <person name="Tosa Y."/>
            <person name="Chen Y.H."/>
            <person name="Li J.Y."/>
            <person name="Li M.Y."/>
            <person name="Jade Lu M.Y."/>
            <person name="Nakayashiki H."/>
            <person name="Li W.H."/>
        </authorList>
    </citation>
    <scope>NUCLEOTIDE SEQUENCE</scope>
    <source>
        <strain evidence="11">NI907</strain>
    </source>
</reference>
<evidence type="ECO:0000256" key="6">
    <source>
        <dbReference type="ARBA" id="ARBA00023004"/>
    </source>
</evidence>
<dbReference type="Proteomes" id="UP000515153">
    <property type="component" value="Unplaced"/>
</dbReference>
<dbReference type="GO" id="GO:0020037">
    <property type="term" value="F:heme binding"/>
    <property type="evidence" value="ECO:0007669"/>
    <property type="project" value="InterPro"/>
</dbReference>
<protein>
    <submittedName>
        <fullName evidence="11">Uncharacterized protein</fullName>
    </submittedName>
</protein>
<dbReference type="Pfam" id="PF00067">
    <property type="entry name" value="p450"/>
    <property type="match status" value="1"/>
</dbReference>
<keyword evidence="6 8" id="KW-0408">Iron</keyword>
<dbReference type="PROSITE" id="PS00086">
    <property type="entry name" value="CYTOCHROME_P450"/>
    <property type="match status" value="1"/>
</dbReference>
<keyword evidence="3 8" id="KW-0349">Heme</keyword>
<gene>
    <name evidence="11" type="ORF">PgNI_02606</name>
</gene>
<dbReference type="GO" id="GO:0005506">
    <property type="term" value="F:iron ion binding"/>
    <property type="evidence" value="ECO:0007669"/>
    <property type="project" value="InterPro"/>
</dbReference>
<dbReference type="InterPro" id="IPR050121">
    <property type="entry name" value="Cytochrome_P450_monoxygenase"/>
</dbReference>
<dbReference type="InterPro" id="IPR002401">
    <property type="entry name" value="Cyt_P450_E_grp-I"/>
</dbReference>
<dbReference type="PRINTS" id="PR00463">
    <property type="entry name" value="EP450I"/>
</dbReference>
<evidence type="ECO:0000256" key="2">
    <source>
        <dbReference type="ARBA" id="ARBA00010617"/>
    </source>
</evidence>
<keyword evidence="5 9" id="KW-0560">Oxidoreductase</keyword>
<keyword evidence="7 9" id="KW-0503">Monooxygenase</keyword>